<reference evidence="3" key="1">
    <citation type="submission" date="2022-03" db="EMBL/GenBank/DDBJ databases">
        <authorList>
            <person name="Tunstrom K."/>
        </authorList>
    </citation>
    <scope>NUCLEOTIDE SEQUENCE</scope>
</reference>
<dbReference type="InterPro" id="IPR029526">
    <property type="entry name" value="PGBD"/>
</dbReference>
<evidence type="ECO:0000313" key="3">
    <source>
        <dbReference type="EMBL" id="CAH2085587.1"/>
    </source>
</evidence>
<gene>
    <name evidence="3" type="ORF">EEDITHA_LOCUS2043</name>
</gene>
<accession>A0AAU9THJ6</accession>
<dbReference type="Pfam" id="PF13843">
    <property type="entry name" value="DDE_Tnp_1_7"/>
    <property type="match status" value="1"/>
</dbReference>
<feature type="compositionally biased region" description="Acidic residues" evidence="1">
    <location>
        <begin position="331"/>
        <end position="345"/>
    </location>
</feature>
<comment type="caution">
    <text evidence="3">The sequence shown here is derived from an EMBL/GenBank/DDBJ whole genome shotgun (WGS) entry which is preliminary data.</text>
</comment>
<evidence type="ECO:0000259" key="2">
    <source>
        <dbReference type="Pfam" id="PF13843"/>
    </source>
</evidence>
<name>A0AAU9THJ6_EUPED</name>
<dbReference type="PANTHER" id="PTHR46599:SF3">
    <property type="entry name" value="PIGGYBAC TRANSPOSABLE ELEMENT-DERIVED PROTEIN 4"/>
    <property type="match status" value="1"/>
</dbReference>
<evidence type="ECO:0000313" key="4">
    <source>
        <dbReference type="Proteomes" id="UP001153954"/>
    </source>
</evidence>
<sequence>MSRGNKRCRKMLDLAFKSDVVEEDRSDLVEKDKSDIAEDTIPKYRRVYQRITAESLPSSRKVEILHNVRIRSPTTLDVTASTSGCSMTPKRRKILNDNIEEGNPQIFLSPSTRSSFHVLQNAEIQKSPASDQFEVKKNWSPFCEVIRNKDLNISSTVSRYSSVSNLSCAQYLTCPLSDDQVTEILATNENFSLVRENTCDEPTSNPKCLDNINSSNNIQKCIDPSKEALFKSPNNHLSNNIKKGIKLSEEALIKSPNNDSSNNIQKGIEPSEEALIKSPTNDSSNNIQKGIEPSEEALIKSPNYDSSNNIQKIIVPSDEALVMSPDYYSSNDEDEDYSPGSDDSDSSLSEYCETSEDDSLENEDVQNNVNQNEINYDHEWQDITDTVPNFPEYEGEASINVPLTAKTPTDYYKLLVTDEIIHKMVNETNNYAYNYIDSSRSRMKPKSRLKAWVPTDSEEMKRFLGVLMAMGLVKVPHINDYWSKKSIYKNEYIMSVMKRDRFLLLLKCWHFSDPQSTGKLSKIHDVYLMLLNRFQTILKPGKFLIIDESMIPWRGRLRFRQILIYKNKSHKYGVKIYKMCTPQGYTFSLIVYTGKCESGREKDHGQKTVMRLIKDLTNEGRLVITDNFYNSVNLAECYIHQAQKR</sequence>
<dbReference type="AlphaFoldDB" id="A0AAU9THJ6"/>
<feature type="region of interest" description="Disordered" evidence="1">
    <location>
        <begin position="324"/>
        <end position="363"/>
    </location>
</feature>
<protein>
    <recommendedName>
        <fullName evidence="2">PiggyBac transposable element-derived protein domain-containing protein</fullName>
    </recommendedName>
</protein>
<feature type="domain" description="PiggyBac transposable element-derived protein" evidence="2">
    <location>
        <begin position="407"/>
        <end position="636"/>
    </location>
</feature>
<organism evidence="3 4">
    <name type="scientific">Euphydryas editha</name>
    <name type="common">Edith's checkerspot</name>
    <dbReference type="NCBI Taxonomy" id="104508"/>
    <lineage>
        <taxon>Eukaryota</taxon>
        <taxon>Metazoa</taxon>
        <taxon>Ecdysozoa</taxon>
        <taxon>Arthropoda</taxon>
        <taxon>Hexapoda</taxon>
        <taxon>Insecta</taxon>
        <taxon>Pterygota</taxon>
        <taxon>Neoptera</taxon>
        <taxon>Endopterygota</taxon>
        <taxon>Lepidoptera</taxon>
        <taxon>Glossata</taxon>
        <taxon>Ditrysia</taxon>
        <taxon>Papilionoidea</taxon>
        <taxon>Nymphalidae</taxon>
        <taxon>Nymphalinae</taxon>
        <taxon>Euphydryas</taxon>
    </lineage>
</organism>
<proteinExistence type="predicted"/>
<keyword evidence="4" id="KW-1185">Reference proteome</keyword>
<evidence type="ECO:0000256" key="1">
    <source>
        <dbReference type="SAM" id="MobiDB-lite"/>
    </source>
</evidence>
<dbReference type="EMBL" id="CAKOGL010000004">
    <property type="protein sequence ID" value="CAH2085587.1"/>
    <property type="molecule type" value="Genomic_DNA"/>
</dbReference>
<feature type="compositionally biased region" description="Acidic residues" evidence="1">
    <location>
        <begin position="353"/>
        <end position="363"/>
    </location>
</feature>
<dbReference type="PANTHER" id="PTHR46599">
    <property type="entry name" value="PIGGYBAC TRANSPOSABLE ELEMENT-DERIVED PROTEIN 4"/>
    <property type="match status" value="1"/>
</dbReference>
<dbReference type="Proteomes" id="UP001153954">
    <property type="component" value="Unassembled WGS sequence"/>
</dbReference>